<reference evidence="3 4" key="1">
    <citation type="submission" date="2019-01" db="EMBL/GenBank/DDBJ databases">
        <title>Oerskovia turbata Genome sequencing and assembly.</title>
        <authorList>
            <person name="Dou T."/>
        </authorList>
    </citation>
    <scope>NUCLEOTIDE SEQUENCE [LARGE SCALE GENOMIC DNA]</scope>
    <source>
        <strain evidence="2 3">JCM12123</strain>
        <strain evidence="1 4">JCM3160</strain>
    </source>
</reference>
<dbReference type="STRING" id="1713.GCA_000718325_00642"/>
<name>A0A4Q1KRS3_9CELL</name>
<evidence type="ECO:0000313" key="3">
    <source>
        <dbReference type="Proteomes" id="UP000289805"/>
    </source>
</evidence>
<evidence type="ECO:0000313" key="1">
    <source>
        <dbReference type="EMBL" id="RXR25288.1"/>
    </source>
</evidence>
<dbReference type="Proteomes" id="UP000290517">
    <property type="component" value="Unassembled WGS sequence"/>
</dbReference>
<dbReference type="EMBL" id="SDJQ01000017">
    <property type="protein sequence ID" value="RXR32771.1"/>
    <property type="molecule type" value="Genomic_DNA"/>
</dbReference>
<organism evidence="2 3">
    <name type="scientific">Oerskovia turbata</name>
    <dbReference type="NCBI Taxonomy" id="1713"/>
    <lineage>
        <taxon>Bacteria</taxon>
        <taxon>Bacillati</taxon>
        <taxon>Actinomycetota</taxon>
        <taxon>Actinomycetes</taxon>
        <taxon>Micrococcales</taxon>
        <taxon>Cellulomonadaceae</taxon>
        <taxon>Oerskovia</taxon>
    </lineage>
</organism>
<gene>
    <name evidence="1" type="ORF">EQW73_10550</name>
    <name evidence="2" type="ORF">EQW78_13635</name>
</gene>
<protein>
    <submittedName>
        <fullName evidence="2">Uncharacterized protein</fullName>
    </submittedName>
</protein>
<evidence type="ECO:0000313" key="2">
    <source>
        <dbReference type="EMBL" id="RXR32771.1"/>
    </source>
</evidence>
<dbReference type="EMBL" id="SDJR01000006">
    <property type="protein sequence ID" value="RXR25288.1"/>
    <property type="molecule type" value="Genomic_DNA"/>
</dbReference>
<sequence>MDAETFRDLVAAGDEASRADALHGARSLTFSDVSELLDYDFLDEHSEQVSQFLQEWLRQLPVYQRAEAADWVASQYLLGLVHLEHSWGTAARLLLEVYTAVAEQLATDLEGFRPLTEGPDAEAPTGVADRLDGLAATLHGVRESLLSEIDALSGKEPGDG</sequence>
<keyword evidence="4" id="KW-1185">Reference proteome</keyword>
<proteinExistence type="predicted"/>
<comment type="caution">
    <text evidence="2">The sequence shown here is derived from an EMBL/GenBank/DDBJ whole genome shotgun (WGS) entry which is preliminary data.</text>
</comment>
<dbReference type="RefSeq" id="WP_030150201.1">
    <property type="nucleotide sequence ID" value="NZ_JOFV01000003.1"/>
</dbReference>
<accession>A0A4Q1KRS3</accession>
<dbReference type="Proteomes" id="UP000289805">
    <property type="component" value="Unassembled WGS sequence"/>
</dbReference>
<evidence type="ECO:0000313" key="4">
    <source>
        <dbReference type="Proteomes" id="UP000290517"/>
    </source>
</evidence>
<dbReference type="AlphaFoldDB" id="A0A4Q1KRS3"/>
<dbReference type="OrthoDB" id="5114080at2"/>